<dbReference type="PANTHER" id="PTHR42085:SF6">
    <property type="entry name" value="F-BOX DOMAIN-CONTAINING PROTEIN"/>
    <property type="match status" value="1"/>
</dbReference>
<dbReference type="InterPro" id="IPR038883">
    <property type="entry name" value="AN11006-like"/>
</dbReference>
<protein>
    <recommendedName>
        <fullName evidence="3">F-box domain-containing protein</fullName>
    </recommendedName>
</protein>
<accession>A0AAN7H6I8</accession>
<proteinExistence type="predicted"/>
<reference evidence="1" key="2">
    <citation type="submission" date="2023-05" db="EMBL/GenBank/DDBJ databases">
        <authorList>
            <consortium name="Lawrence Berkeley National Laboratory"/>
            <person name="Steindorff A."/>
            <person name="Hensen N."/>
            <person name="Bonometti L."/>
            <person name="Westerberg I."/>
            <person name="Brannstrom I.O."/>
            <person name="Guillou S."/>
            <person name="Cros-Aarteil S."/>
            <person name="Calhoun S."/>
            <person name="Haridas S."/>
            <person name="Kuo A."/>
            <person name="Mondo S."/>
            <person name="Pangilinan J."/>
            <person name="Riley R."/>
            <person name="Labutti K."/>
            <person name="Andreopoulos B."/>
            <person name="Lipzen A."/>
            <person name="Chen C."/>
            <person name="Yanf M."/>
            <person name="Daum C."/>
            <person name="Ng V."/>
            <person name="Clum A."/>
            <person name="Ohm R."/>
            <person name="Martin F."/>
            <person name="Silar P."/>
            <person name="Natvig D."/>
            <person name="Lalanne C."/>
            <person name="Gautier V."/>
            <person name="Ament-Velasquez S.L."/>
            <person name="Kruys A."/>
            <person name="Hutchinson M.I."/>
            <person name="Powell A.J."/>
            <person name="Barry K."/>
            <person name="Miller A.N."/>
            <person name="Grigoriev I.V."/>
            <person name="Debuchy R."/>
            <person name="Gladieux P."/>
            <person name="Thoren M.H."/>
            <person name="Johannesson H."/>
        </authorList>
    </citation>
    <scope>NUCLEOTIDE SEQUENCE</scope>
    <source>
        <strain evidence="1">CBS 532.94</strain>
    </source>
</reference>
<comment type="caution">
    <text evidence="1">The sequence shown here is derived from an EMBL/GenBank/DDBJ whole genome shotgun (WGS) entry which is preliminary data.</text>
</comment>
<organism evidence="1 2">
    <name type="scientific">Achaetomium macrosporum</name>
    <dbReference type="NCBI Taxonomy" id="79813"/>
    <lineage>
        <taxon>Eukaryota</taxon>
        <taxon>Fungi</taxon>
        <taxon>Dikarya</taxon>
        <taxon>Ascomycota</taxon>
        <taxon>Pezizomycotina</taxon>
        <taxon>Sordariomycetes</taxon>
        <taxon>Sordariomycetidae</taxon>
        <taxon>Sordariales</taxon>
        <taxon>Chaetomiaceae</taxon>
        <taxon>Achaetomium</taxon>
    </lineage>
</organism>
<dbReference type="EMBL" id="MU860629">
    <property type="protein sequence ID" value="KAK4233208.1"/>
    <property type="molecule type" value="Genomic_DNA"/>
</dbReference>
<evidence type="ECO:0000313" key="2">
    <source>
        <dbReference type="Proteomes" id="UP001303760"/>
    </source>
</evidence>
<reference evidence="1" key="1">
    <citation type="journal article" date="2023" name="Mol. Phylogenet. Evol.">
        <title>Genome-scale phylogeny and comparative genomics of the fungal order Sordariales.</title>
        <authorList>
            <person name="Hensen N."/>
            <person name="Bonometti L."/>
            <person name="Westerberg I."/>
            <person name="Brannstrom I.O."/>
            <person name="Guillou S."/>
            <person name="Cros-Aarteil S."/>
            <person name="Calhoun S."/>
            <person name="Haridas S."/>
            <person name="Kuo A."/>
            <person name="Mondo S."/>
            <person name="Pangilinan J."/>
            <person name="Riley R."/>
            <person name="LaButti K."/>
            <person name="Andreopoulos B."/>
            <person name="Lipzen A."/>
            <person name="Chen C."/>
            <person name="Yan M."/>
            <person name="Daum C."/>
            <person name="Ng V."/>
            <person name="Clum A."/>
            <person name="Steindorff A."/>
            <person name="Ohm R.A."/>
            <person name="Martin F."/>
            <person name="Silar P."/>
            <person name="Natvig D.O."/>
            <person name="Lalanne C."/>
            <person name="Gautier V."/>
            <person name="Ament-Velasquez S.L."/>
            <person name="Kruys A."/>
            <person name="Hutchinson M.I."/>
            <person name="Powell A.J."/>
            <person name="Barry K."/>
            <person name="Miller A.N."/>
            <person name="Grigoriev I.V."/>
            <person name="Debuchy R."/>
            <person name="Gladieux P."/>
            <person name="Hiltunen Thoren M."/>
            <person name="Johannesson H."/>
        </authorList>
    </citation>
    <scope>NUCLEOTIDE SEQUENCE</scope>
    <source>
        <strain evidence="1">CBS 532.94</strain>
    </source>
</reference>
<dbReference type="PANTHER" id="PTHR42085">
    <property type="entry name" value="F-BOX DOMAIN-CONTAINING PROTEIN"/>
    <property type="match status" value="1"/>
</dbReference>
<gene>
    <name evidence="1" type="ORF">C8A03DRAFT_39104</name>
</gene>
<evidence type="ECO:0000313" key="1">
    <source>
        <dbReference type="EMBL" id="KAK4233208.1"/>
    </source>
</evidence>
<keyword evidence="2" id="KW-1185">Reference proteome</keyword>
<evidence type="ECO:0008006" key="3">
    <source>
        <dbReference type="Google" id="ProtNLM"/>
    </source>
</evidence>
<sequence>MARVPDGALTSALPLPLPPLLRLSPQIRQRIYFYLGLASWDGRPFRFNLHAGQYKLRHGQSMIELRFVPDPNSFHGLLISCRTLHDEATALLYSANQFILYYSDPPAHPSHPTSLRPLHTLHTLTAPTLLFLSNLKIVLHEASCHQLTELDGIKNCCLEGCEDYDRGLSRCKQRHGGLHPPPLLSPASAGDDDDKLAAAHAVLREWHSAAARLCHVAPRRLALSLVCDIDPQHPRAIDIANSVVAPIRLLPPLRECSIRLAKTTDSRLQQLAQDTVIYACRIPTPSPNPPSSASTTLATLPRELRIRILEYTDLVTPRRQVAWSRHDRAYVIYHFRWDSDDPWTQPDELRANQFSQCWRDRSFHGGPFTNGCFCRRRHAAFSLECKCWAPPSALFLVCRTLYEDAQFVFFSSNCFIIHDYKPSPPWEVPLLGQCRWEDEPVSAYPYPYERLAASEFLRDMVPRSSLAHLRFLELAFPPYRPHSWPETQHPAMQDWWTVVDWLRDKINPAGLTLRLIVTDVTYGAPNSYRRTISMKEGDTVMTAYMDLLRPLTRLADHGLSRFYAHFHFYPWSWTEGLRDRRMDENDPLLAERQALKKRAEQYVMGPRYGNLYANGREEPKESDWYWMYCPYY</sequence>
<dbReference type="Proteomes" id="UP001303760">
    <property type="component" value="Unassembled WGS sequence"/>
</dbReference>
<dbReference type="AlphaFoldDB" id="A0AAN7H6I8"/>
<name>A0AAN7H6I8_9PEZI</name>